<dbReference type="AlphaFoldDB" id="A0A7I7WCG9"/>
<geneLocation type="plasmid" evidence="3 6">
    <name>pJCM12687</name>
</geneLocation>
<keyword evidence="6" id="KW-1185">Reference proteome</keyword>
<dbReference type="InterPro" id="IPR038232">
    <property type="entry name" value="PknH-like_Extracell_sf"/>
</dbReference>
<reference evidence="3 6" key="2">
    <citation type="journal article" date="2019" name="Emerg. Microbes Infect.">
        <title>Comprehensive subspecies identification of 175 nontuberculous mycobacteria species based on 7547 genomic profiles.</title>
        <authorList>
            <person name="Matsumoto Y."/>
            <person name="Kinjo T."/>
            <person name="Motooka D."/>
            <person name="Nabeya D."/>
            <person name="Jung N."/>
            <person name="Uechi K."/>
            <person name="Horii T."/>
            <person name="Iida T."/>
            <person name="Fujita J."/>
            <person name="Nakamura S."/>
        </authorList>
    </citation>
    <scope>NUCLEOTIDE SEQUENCE [LARGE SCALE GENOMIC DNA]</scope>
    <source>
        <strain evidence="3 6">JCM 12687</strain>
        <plasmid evidence="3">pJCM12687</plasmid>
    </source>
</reference>
<organism evidence="4 5">
    <name type="scientific">Mycobacterium branderi</name>
    <dbReference type="NCBI Taxonomy" id="43348"/>
    <lineage>
        <taxon>Bacteria</taxon>
        <taxon>Bacillati</taxon>
        <taxon>Actinomycetota</taxon>
        <taxon>Actinomycetes</taxon>
        <taxon>Mycobacteriales</taxon>
        <taxon>Mycobacteriaceae</taxon>
        <taxon>Mycobacterium</taxon>
    </lineage>
</organism>
<evidence type="ECO:0000259" key="2">
    <source>
        <dbReference type="Pfam" id="PF14032"/>
    </source>
</evidence>
<dbReference type="Proteomes" id="UP000192441">
    <property type="component" value="Unassembled WGS sequence"/>
</dbReference>
<evidence type="ECO:0000313" key="4">
    <source>
        <dbReference type="EMBL" id="ORA32557.1"/>
    </source>
</evidence>
<reference evidence="3" key="3">
    <citation type="submission" date="2020-02" db="EMBL/GenBank/DDBJ databases">
        <authorList>
            <person name="Matsumoto Y."/>
            <person name="Motooka D."/>
            <person name="Nakamura S."/>
        </authorList>
    </citation>
    <scope>NUCLEOTIDE SEQUENCE</scope>
    <source>
        <strain evidence="3">JCM 12687</strain>
        <plasmid evidence="3">pJCM12687</plasmid>
    </source>
</reference>
<dbReference type="EMBL" id="AP022607">
    <property type="protein sequence ID" value="BBZ15266.1"/>
    <property type="molecule type" value="Genomic_DNA"/>
</dbReference>
<feature type="region of interest" description="Disordered" evidence="1">
    <location>
        <begin position="1"/>
        <end position="25"/>
    </location>
</feature>
<proteinExistence type="predicted"/>
<evidence type="ECO:0000313" key="3">
    <source>
        <dbReference type="EMBL" id="BBZ15266.1"/>
    </source>
</evidence>
<evidence type="ECO:0000313" key="5">
    <source>
        <dbReference type="Proteomes" id="UP000192441"/>
    </source>
</evidence>
<keyword evidence="3" id="KW-0614">Plasmid</keyword>
<dbReference type="RefSeq" id="WP_083134004.1">
    <property type="nucleotide sequence ID" value="NZ_AP022607.1"/>
</dbReference>
<dbReference type="Proteomes" id="UP000467379">
    <property type="component" value="Plasmid pJCM12687"/>
</dbReference>
<protein>
    <submittedName>
        <fullName evidence="3">Sensor domain-containing protein</fullName>
    </submittedName>
</protein>
<accession>A0A7I7WCG9</accession>
<dbReference type="Pfam" id="PF14032">
    <property type="entry name" value="PknH_C"/>
    <property type="match status" value="1"/>
</dbReference>
<evidence type="ECO:0000313" key="6">
    <source>
        <dbReference type="Proteomes" id="UP000467379"/>
    </source>
</evidence>
<evidence type="ECO:0000256" key="1">
    <source>
        <dbReference type="SAM" id="MobiDB-lite"/>
    </source>
</evidence>
<gene>
    <name evidence="3" type="primary">lppH_3</name>
    <name evidence="4" type="ORF">BST20_24435</name>
    <name evidence="3" type="ORF">MBRA_54610</name>
</gene>
<dbReference type="Gene3D" id="3.40.1000.70">
    <property type="entry name" value="PknH-like extracellular domain"/>
    <property type="match status" value="1"/>
</dbReference>
<dbReference type="OrthoDB" id="4761399at2"/>
<name>A0A7I7WCG9_9MYCO</name>
<reference evidence="4 5" key="1">
    <citation type="submission" date="2016-12" db="EMBL/GenBank/DDBJ databases">
        <title>The new phylogeny of genus Mycobacterium.</title>
        <authorList>
            <person name="Tortoli E."/>
            <person name="Trovato A."/>
            <person name="Cirillo D.M."/>
        </authorList>
    </citation>
    <scope>NUCLEOTIDE SEQUENCE [LARGE SCALE GENOMIC DNA]</scope>
    <source>
        <strain evidence="4 5">DSM 44624</strain>
    </source>
</reference>
<feature type="domain" description="PknH-like extracellular" evidence="2">
    <location>
        <begin position="69"/>
        <end position="256"/>
    </location>
</feature>
<dbReference type="InterPro" id="IPR026954">
    <property type="entry name" value="PknH-like_Extracell"/>
</dbReference>
<dbReference type="EMBL" id="MVHM01000023">
    <property type="protein sequence ID" value="ORA32557.1"/>
    <property type="molecule type" value="Genomic_DNA"/>
</dbReference>
<sequence>MAIASMKGTPLSGEPRRSAGHKTTRGAAARGIALVTVGMSVLLAGCTVTAPGHPVAAPDIGHWQPPPIPTTRLDDLLLSGADVNAIGGETKLVLRKSTSQMMGDDDVITDVNCLDAYAPIEDAVYEGSNWNAVRGQLLNDAPADDTPAQHTLLQAVVGFRDADSAQQYFGQAKQRWSQCANRPLTVTRPDRDPVTWDFADVASTPTTLTMMQTEEDTGGWGCQRAMGSRNNVIIDAMWCGFDVTNQAAAVVTKIADEVSRA</sequence>